<dbReference type="VEuPathDB" id="FungiDB:RhiirA1_461865"/>
<dbReference type="GO" id="GO:0043657">
    <property type="term" value="C:host cell"/>
    <property type="evidence" value="ECO:0007669"/>
    <property type="project" value="UniProtKB-SubCell"/>
</dbReference>
<comment type="caution">
    <text evidence="5">The sequence shown here is derived from an EMBL/GenBank/DDBJ whole genome shotgun (WGS) entry which is preliminary data.</text>
</comment>
<evidence type="ECO:0000256" key="2">
    <source>
        <dbReference type="ARBA" id="ARBA00004613"/>
    </source>
</evidence>
<evidence type="ECO:0000256" key="3">
    <source>
        <dbReference type="ARBA" id="ARBA00022525"/>
    </source>
</evidence>
<keyword evidence="3" id="KW-0964">Secreted</keyword>
<dbReference type="EMBL" id="LLXJ01001225">
    <property type="protein sequence ID" value="PKC03232.1"/>
    <property type="molecule type" value="Genomic_DNA"/>
</dbReference>
<dbReference type="VEuPathDB" id="FungiDB:RhiirFUN_010659"/>
<accession>A0A2N0P8T5</accession>
<evidence type="ECO:0000256" key="1">
    <source>
        <dbReference type="ARBA" id="ARBA00004340"/>
    </source>
</evidence>
<gene>
    <name evidence="5" type="ORF">RhiirA5_424078</name>
</gene>
<dbReference type="Pfam" id="PF20147">
    <property type="entry name" value="Crinkler"/>
    <property type="match status" value="1"/>
</dbReference>
<reference evidence="5 6" key="1">
    <citation type="submission" date="2016-04" db="EMBL/GenBank/DDBJ databases">
        <title>Genome analyses suggest a sexual origin of heterokaryosis in a supposedly ancient asexual fungus.</title>
        <authorList>
            <person name="Ropars J."/>
            <person name="Sedzielewska K."/>
            <person name="Noel J."/>
            <person name="Charron P."/>
            <person name="Farinelli L."/>
            <person name="Marton T."/>
            <person name="Kruger M."/>
            <person name="Pelin A."/>
            <person name="Brachmann A."/>
            <person name="Corradi N."/>
        </authorList>
    </citation>
    <scope>NUCLEOTIDE SEQUENCE [LARGE SCALE GENOMIC DNA]</scope>
    <source>
        <strain evidence="5 6">A5</strain>
    </source>
</reference>
<feature type="domain" description="Crinkler effector protein N-terminal" evidence="4">
    <location>
        <begin position="3"/>
        <end position="80"/>
    </location>
</feature>
<name>A0A2N0P8T5_9GLOM</name>
<dbReference type="GO" id="GO:0005576">
    <property type="term" value="C:extracellular region"/>
    <property type="evidence" value="ECO:0007669"/>
    <property type="project" value="UniProtKB-SubCell"/>
</dbReference>
<evidence type="ECO:0000313" key="5">
    <source>
        <dbReference type="EMBL" id="PKC03232.1"/>
    </source>
</evidence>
<dbReference type="Proteomes" id="UP000232722">
    <property type="component" value="Unassembled WGS sequence"/>
</dbReference>
<comment type="subcellular location">
    <subcellularLocation>
        <location evidence="1">Host cell</location>
    </subcellularLocation>
    <subcellularLocation>
        <location evidence="2">Secreted</location>
    </subcellularLocation>
</comment>
<dbReference type="VEuPathDB" id="FungiDB:FUN_006741"/>
<reference evidence="5 6" key="2">
    <citation type="submission" date="2017-09" db="EMBL/GenBank/DDBJ databases">
        <title>Extensive intraspecific genome diversity in a model arbuscular mycorrhizal fungus.</title>
        <authorList>
            <person name="Chen E.C."/>
            <person name="Morin E."/>
            <person name="Beaudet D."/>
            <person name="Noel J."/>
            <person name="Ndikumana S."/>
            <person name="Charron P."/>
            <person name="St-Onge C."/>
            <person name="Giorgi J."/>
            <person name="Grigoriev I.V."/>
            <person name="Roux C."/>
            <person name="Martin F.M."/>
            <person name="Corradi N."/>
        </authorList>
    </citation>
    <scope>NUCLEOTIDE SEQUENCE [LARGE SCALE GENOMIC DNA]</scope>
    <source>
        <strain evidence="5 6">A5</strain>
    </source>
</reference>
<sequence>MSITLLCFVKGNTLANAFPVDVEKDQLVGRLKKVIKAAKQNKFTSVDADKFRLRKVEISVDRERSVEQSLLRDKDELLAKRDIGYWTENRLRGIFVKLPLLSLEEALSCIPPPLTYSPKCTTSKTATKRPRFNDRFVVLNEEVLRNAMNLRGNMFWKISTEGHSPSFIRRMKGKNGNPTNLQLHGIRT</sequence>
<proteinExistence type="predicted"/>
<evidence type="ECO:0000313" key="6">
    <source>
        <dbReference type="Proteomes" id="UP000232722"/>
    </source>
</evidence>
<dbReference type="AlphaFoldDB" id="A0A2N0P8T5"/>
<dbReference type="InterPro" id="IPR045379">
    <property type="entry name" value="Crinkler_N"/>
</dbReference>
<evidence type="ECO:0000259" key="4">
    <source>
        <dbReference type="Pfam" id="PF20147"/>
    </source>
</evidence>
<protein>
    <recommendedName>
        <fullName evidence="4">Crinkler effector protein N-terminal domain-containing protein</fullName>
    </recommendedName>
</protein>
<organism evidence="5 6">
    <name type="scientific">Rhizophagus irregularis</name>
    <dbReference type="NCBI Taxonomy" id="588596"/>
    <lineage>
        <taxon>Eukaryota</taxon>
        <taxon>Fungi</taxon>
        <taxon>Fungi incertae sedis</taxon>
        <taxon>Mucoromycota</taxon>
        <taxon>Glomeromycotina</taxon>
        <taxon>Glomeromycetes</taxon>
        <taxon>Glomerales</taxon>
        <taxon>Glomeraceae</taxon>
        <taxon>Rhizophagus</taxon>
    </lineage>
</organism>